<organism evidence="1 2">
    <name type="scientific">Paraburkholderia phenazinium</name>
    <dbReference type="NCBI Taxonomy" id="60549"/>
    <lineage>
        <taxon>Bacteria</taxon>
        <taxon>Pseudomonadati</taxon>
        <taxon>Pseudomonadota</taxon>
        <taxon>Betaproteobacteria</taxon>
        <taxon>Burkholderiales</taxon>
        <taxon>Burkholderiaceae</taxon>
        <taxon>Paraburkholderia</taxon>
    </lineage>
</organism>
<reference evidence="1 2" key="1">
    <citation type="submission" date="2016-11" db="EMBL/GenBank/DDBJ databases">
        <authorList>
            <person name="Jaros S."/>
            <person name="Januszkiewicz K."/>
            <person name="Wedrychowicz H."/>
        </authorList>
    </citation>
    <scope>NUCLEOTIDE SEQUENCE [LARGE SCALE GENOMIC DNA]</scope>
    <source>
        <strain evidence="1 2">GAS86</strain>
    </source>
</reference>
<accession>A0A1N6EJW8</accession>
<proteinExistence type="predicted"/>
<evidence type="ECO:0008006" key="3">
    <source>
        <dbReference type="Google" id="ProtNLM"/>
    </source>
</evidence>
<dbReference type="EMBL" id="FSRM01000001">
    <property type="protein sequence ID" value="SIN83332.1"/>
    <property type="molecule type" value="Genomic_DNA"/>
</dbReference>
<gene>
    <name evidence="1" type="ORF">SAMN05444168_0730</name>
</gene>
<dbReference type="AlphaFoldDB" id="A0A1N6EJW8"/>
<evidence type="ECO:0000313" key="2">
    <source>
        <dbReference type="Proteomes" id="UP000184693"/>
    </source>
</evidence>
<dbReference type="Proteomes" id="UP000184693">
    <property type="component" value="Unassembled WGS sequence"/>
</dbReference>
<name>A0A1N6EJW8_9BURK</name>
<dbReference type="OrthoDB" id="9030942at2"/>
<sequence>MTHATAFDEDVRNIDPIALERALRSASLDLQQVIVTVARRHLNSGRRAYPIGSGLPTWRTLQTIDELVFENPGFRARNKEHVRDMFVRFGDSRLAGSDLDEPVDWRRDDDDLPVVYLTVRALIQSDSTDGGGSD</sequence>
<evidence type="ECO:0000313" key="1">
    <source>
        <dbReference type="EMBL" id="SIN83332.1"/>
    </source>
</evidence>
<protein>
    <recommendedName>
        <fullName evidence="3">DUF2471 family protein</fullName>
    </recommendedName>
</protein>
<dbReference type="RefSeq" id="WP_074263021.1">
    <property type="nucleotide sequence ID" value="NZ_FSRM01000001.1"/>
</dbReference>